<keyword evidence="5" id="KW-1185">Reference proteome</keyword>
<dbReference type="InterPro" id="IPR001005">
    <property type="entry name" value="SANT/Myb"/>
</dbReference>
<dbReference type="InterPro" id="IPR017930">
    <property type="entry name" value="Myb_dom"/>
</dbReference>
<dbReference type="STRING" id="1160509.A0A3N4I692"/>
<sequence length="269" mass="30899">MLTCFCRDSYADQDMREMSAEEESEDQDDKEEYDVLGRKKPKTPRTPVSWDPEDDRKLIQLKEVEKLGWKQISTYFKKRTSHACQFRWRRLTSGTLKYYQGQRRPPVIPAPITPPSYNDPPRNNISLPTLSPHSVMKGLSLPTPPLATSERLSREESISRVSKAVTYGTPPLMSMTPATSRTPTPSHSESSTRSNTPQPGNNRKRPLEVLDEGITGVGMPWTEQEDKLIADKNWEFKELNAVLPHRSENEIWMRMGQLRWGIKGWGKRS</sequence>
<name>A0A3N4I692_ASCIM</name>
<dbReference type="Gene3D" id="1.10.10.60">
    <property type="entry name" value="Homeodomain-like"/>
    <property type="match status" value="1"/>
</dbReference>
<feature type="region of interest" description="Disordered" evidence="1">
    <location>
        <begin position="140"/>
        <end position="207"/>
    </location>
</feature>
<dbReference type="Pfam" id="PF13921">
    <property type="entry name" value="Myb_DNA-bind_6"/>
    <property type="match status" value="1"/>
</dbReference>
<reference evidence="4 5" key="1">
    <citation type="journal article" date="2018" name="Nat. Ecol. Evol.">
        <title>Pezizomycetes genomes reveal the molecular basis of ectomycorrhizal truffle lifestyle.</title>
        <authorList>
            <person name="Murat C."/>
            <person name="Payen T."/>
            <person name="Noel B."/>
            <person name="Kuo A."/>
            <person name="Morin E."/>
            <person name="Chen J."/>
            <person name="Kohler A."/>
            <person name="Krizsan K."/>
            <person name="Balestrini R."/>
            <person name="Da Silva C."/>
            <person name="Montanini B."/>
            <person name="Hainaut M."/>
            <person name="Levati E."/>
            <person name="Barry K.W."/>
            <person name="Belfiori B."/>
            <person name="Cichocki N."/>
            <person name="Clum A."/>
            <person name="Dockter R.B."/>
            <person name="Fauchery L."/>
            <person name="Guy J."/>
            <person name="Iotti M."/>
            <person name="Le Tacon F."/>
            <person name="Lindquist E.A."/>
            <person name="Lipzen A."/>
            <person name="Malagnac F."/>
            <person name="Mello A."/>
            <person name="Molinier V."/>
            <person name="Miyauchi S."/>
            <person name="Poulain J."/>
            <person name="Riccioni C."/>
            <person name="Rubini A."/>
            <person name="Sitrit Y."/>
            <person name="Splivallo R."/>
            <person name="Traeger S."/>
            <person name="Wang M."/>
            <person name="Zifcakova L."/>
            <person name="Wipf D."/>
            <person name="Zambonelli A."/>
            <person name="Paolocci F."/>
            <person name="Nowrousian M."/>
            <person name="Ottonello S."/>
            <person name="Baldrian P."/>
            <person name="Spatafora J.W."/>
            <person name="Henrissat B."/>
            <person name="Nagy L.G."/>
            <person name="Aury J.M."/>
            <person name="Wincker P."/>
            <person name="Grigoriev I.V."/>
            <person name="Bonfante P."/>
            <person name="Martin F.M."/>
        </authorList>
    </citation>
    <scope>NUCLEOTIDE SEQUENCE [LARGE SCALE GENOMIC DNA]</scope>
    <source>
        <strain evidence="4 5">RN42</strain>
    </source>
</reference>
<evidence type="ECO:0000259" key="2">
    <source>
        <dbReference type="PROSITE" id="PS50090"/>
    </source>
</evidence>
<feature type="compositionally biased region" description="Acidic residues" evidence="1">
    <location>
        <begin position="20"/>
        <end position="34"/>
    </location>
</feature>
<gene>
    <name evidence="4" type="ORF">BJ508DRAFT_117785</name>
</gene>
<dbReference type="CDD" id="cd00167">
    <property type="entry name" value="SANT"/>
    <property type="match status" value="1"/>
</dbReference>
<evidence type="ECO:0000259" key="3">
    <source>
        <dbReference type="PROSITE" id="PS51294"/>
    </source>
</evidence>
<dbReference type="AlphaFoldDB" id="A0A3N4I692"/>
<protein>
    <submittedName>
        <fullName evidence="4">Uncharacterized protein</fullName>
    </submittedName>
</protein>
<feature type="domain" description="HTH myb-type" evidence="3">
    <location>
        <begin position="49"/>
        <end position="96"/>
    </location>
</feature>
<feature type="compositionally biased region" description="Polar residues" evidence="1">
    <location>
        <begin position="176"/>
        <end position="201"/>
    </location>
</feature>
<dbReference type="SMART" id="SM00717">
    <property type="entry name" value="SANT"/>
    <property type="match status" value="1"/>
</dbReference>
<dbReference type="InterPro" id="IPR009057">
    <property type="entry name" value="Homeodomain-like_sf"/>
</dbReference>
<accession>A0A3N4I692</accession>
<dbReference type="Proteomes" id="UP000275078">
    <property type="component" value="Unassembled WGS sequence"/>
</dbReference>
<dbReference type="EMBL" id="ML119683">
    <property type="protein sequence ID" value="RPA80987.1"/>
    <property type="molecule type" value="Genomic_DNA"/>
</dbReference>
<evidence type="ECO:0000313" key="4">
    <source>
        <dbReference type="EMBL" id="RPA80987.1"/>
    </source>
</evidence>
<organism evidence="4 5">
    <name type="scientific">Ascobolus immersus RN42</name>
    <dbReference type="NCBI Taxonomy" id="1160509"/>
    <lineage>
        <taxon>Eukaryota</taxon>
        <taxon>Fungi</taxon>
        <taxon>Dikarya</taxon>
        <taxon>Ascomycota</taxon>
        <taxon>Pezizomycotina</taxon>
        <taxon>Pezizomycetes</taxon>
        <taxon>Pezizales</taxon>
        <taxon>Ascobolaceae</taxon>
        <taxon>Ascobolus</taxon>
    </lineage>
</organism>
<evidence type="ECO:0000313" key="5">
    <source>
        <dbReference type="Proteomes" id="UP000275078"/>
    </source>
</evidence>
<dbReference type="SUPFAM" id="SSF46689">
    <property type="entry name" value="Homeodomain-like"/>
    <property type="match status" value="1"/>
</dbReference>
<dbReference type="OrthoDB" id="2143914at2759"/>
<dbReference type="PROSITE" id="PS50090">
    <property type="entry name" value="MYB_LIKE"/>
    <property type="match status" value="1"/>
</dbReference>
<feature type="region of interest" description="Disordered" evidence="1">
    <location>
        <begin position="14"/>
        <end position="54"/>
    </location>
</feature>
<proteinExistence type="predicted"/>
<dbReference type="PROSITE" id="PS51294">
    <property type="entry name" value="HTH_MYB"/>
    <property type="match status" value="1"/>
</dbReference>
<feature type="domain" description="Myb-like" evidence="2">
    <location>
        <begin position="42"/>
        <end position="92"/>
    </location>
</feature>
<evidence type="ECO:0000256" key="1">
    <source>
        <dbReference type="SAM" id="MobiDB-lite"/>
    </source>
</evidence>